<evidence type="ECO:0000256" key="1">
    <source>
        <dbReference type="ARBA" id="ARBA00005151"/>
    </source>
</evidence>
<gene>
    <name evidence="5" type="ORF">TGP89_297925</name>
</gene>
<dbReference type="VEuPathDB" id="ToxoDB:TGP89_297925"/>
<dbReference type="Proteomes" id="UP000028828">
    <property type="component" value="Unassembled WGS sequence"/>
</dbReference>
<dbReference type="InterPro" id="IPR035903">
    <property type="entry name" value="HesB-like_dom_sf"/>
</dbReference>
<reference evidence="5 6" key="1">
    <citation type="submission" date="2014-03" db="EMBL/GenBank/DDBJ databases">
        <authorList>
            <person name="Sibley D."/>
            <person name="Venepally P."/>
            <person name="Karamycheva S."/>
            <person name="Hadjithomas M."/>
            <person name="Khan A."/>
            <person name="Brunk B."/>
            <person name="Roos D."/>
            <person name="Caler E."/>
            <person name="Lorenzi H."/>
        </authorList>
    </citation>
    <scope>NUCLEOTIDE SEQUENCE [LARGE SCALE GENOMIC DNA]</scope>
    <source>
        <strain evidence="6">p89</strain>
    </source>
</reference>
<dbReference type="InterPro" id="IPR016092">
    <property type="entry name" value="ATAP"/>
</dbReference>
<name>A0A086JD98_TOXGO</name>
<dbReference type="OrthoDB" id="333486at2759"/>
<organism evidence="5 6">
    <name type="scientific">Toxoplasma gondii p89</name>
    <dbReference type="NCBI Taxonomy" id="943119"/>
    <lineage>
        <taxon>Eukaryota</taxon>
        <taxon>Sar</taxon>
        <taxon>Alveolata</taxon>
        <taxon>Apicomplexa</taxon>
        <taxon>Conoidasida</taxon>
        <taxon>Coccidia</taxon>
        <taxon>Eucoccidiorida</taxon>
        <taxon>Eimeriorina</taxon>
        <taxon>Sarcocystidae</taxon>
        <taxon>Toxoplasma</taxon>
    </lineage>
</organism>
<dbReference type="InterPro" id="IPR031108">
    <property type="entry name" value="IscA_plant_cyanobact"/>
</dbReference>
<feature type="domain" description="Core" evidence="4">
    <location>
        <begin position="453"/>
        <end position="553"/>
    </location>
</feature>
<sequence length="580" mass="62335">MESHWARSTYRSSFRGHTTSDCDLNGRCSSLSSSSPFMSSSSFTDRTHTTSGCLPHSQCVRTRSTSGSRRRCSERLKQAFHLGDRAPADRAAMPSTAENRKCTSTGSSSSLPYFVFSSASSALSSSSLAVPSSSASCLSWARSSSLPSSLPRGFHSPSFRASSASSSADSSSATMGLSSREAFHREDTAACGSGVASRLSPGRRADRSPRFSSCVHRPSSLFSRVRRFALWLSSALRVPKTARVVPWVLGERVVRFPFRLCLLAFLFLHLFDSARASSLGVSNSSFHCPWAFLPCLSNHKHGLRDNMYALRRSEQMSPGPRFVRLNPSSAYAHFWPGARWFSQPSTCFSRPSSSTVSLCPSPPSRVSSVLGEQTDPLSLRAGLRLLPASALLCAASSPSPPLFSFALSRLPSSRVFSASTSSAPLSPSSSPSAEKGEIKGKFFKVTLKALAGIEELKRKRREATGTGRPFVIRLGVRSGGCSGLSYVLDIVDEASVTVADHREDFEEADGFSIVVDPQSLLYVIGTKLDYADDLIGGGFRVINPNASRSCGCGMSFGVSKTFAQQGGIDSKPKSCSTDRK</sequence>
<dbReference type="GO" id="GO:0051539">
    <property type="term" value="F:4 iron, 4 sulfur cluster binding"/>
    <property type="evidence" value="ECO:0007669"/>
    <property type="project" value="UniProtKB-KW"/>
</dbReference>
<evidence type="ECO:0000256" key="2">
    <source>
        <dbReference type="ARBA" id="ARBA00022485"/>
    </source>
</evidence>
<dbReference type="InterPro" id="IPR017870">
    <property type="entry name" value="FeS_cluster_insertion_CS"/>
</dbReference>
<evidence type="ECO:0000256" key="3">
    <source>
        <dbReference type="SAM" id="MobiDB-lite"/>
    </source>
</evidence>
<evidence type="ECO:0000313" key="5">
    <source>
        <dbReference type="EMBL" id="KFG30116.1"/>
    </source>
</evidence>
<comment type="pathway">
    <text evidence="1">Cofactor biosynthesis; iron-sulfur cluster biosynthesis.</text>
</comment>
<keyword evidence="2" id="KW-0479">Metal-binding</keyword>
<dbReference type="GO" id="GO:0016226">
    <property type="term" value="P:iron-sulfur cluster assembly"/>
    <property type="evidence" value="ECO:0007669"/>
    <property type="project" value="InterPro"/>
</dbReference>
<keyword evidence="2" id="KW-0004">4Fe-4S</keyword>
<protein>
    <submittedName>
        <fullName evidence="5">HesB-like domain-containing protein</fullName>
    </submittedName>
</protein>
<dbReference type="PANTHER" id="PTHR47265">
    <property type="entry name" value="IRON-SULFUR ASSEMBLY PROTEIN ISCA, CHLOROPLASTIC"/>
    <property type="match status" value="1"/>
</dbReference>
<dbReference type="NCBIfam" id="TIGR00049">
    <property type="entry name" value="iron-sulfur cluster assembly accessory protein"/>
    <property type="match status" value="1"/>
</dbReference>
<feature type="region of interest" description="Disordered" evidence="3">
    <location>
        <begin position="193"/>
        <end position="212"/>
    </location>
</feature>
<feature type="region of interest" description="Disordered" evidence="3">
    <location>
        <begin position="85"/>
        <end position="107"/>
    </location>
</feature>
<dbReference type="InterPro" id="IPR000361">
    <property type="entry name" value="ATAP_core_dom"/>
</dbReference>
<keyword evidence="2" id="KW-0411">Iron-sulfur</keyword>
<evidence type="ECO:0000313" key="6">
    <source>
        <dbReference type="Proteomes" id="UP000028828"/>
    </source>
</evidence>
<keyword evidence="2" id="KW-0408">Iron</keyword>
<accession>A0A086JD98</accession>
<evidence type="ECO:0000259" key="4">
    <source>
        <dbReference type="Pfam" id="PF01521"/>
    </source>
</evidence>
<comment type="caution">
    <text evidence="5">The sequence shown here is derived from an EMBL/GenBank/DDBJ whole genome shotgun (WGS) entry which is preliminary data.</text>
</comment>
<proteinExistence type="predicted"/>
<dbReference type="Gene3D" id="2.60.300.12">
    <property type="entry name" value="HesB-like domain"/>
    <property type="match status" value="1"/>
</dbReference>
<dbReference type="GO" id="GO:0030674">
    <property type="term" value="F:protein-macromolecule adaptor activity"/>
    <property type="evidence" value="ECO:0007669"/>
    <property type="project" value="TreeGrafter"/>
</dbReference>
<dbReference type="PANTHER" id="PTHR47265:SF1">
    <property type="entry name" value="IRON-SULFUR ASSEMBLY PROTEIN ISCA, CHLOROPLASTIC"/>
    <property type="match status" value="1"/>
</dbReference>
<dbReference type="GO" id="GO:0009570">
    <property type="term" value="C:chloroplast stroma"/>
    <property type="evidence" value="ECO:0007669"/>
    <property type="project" value="TreeGrafter"/>
</dbReference>
<dbReference type="AlphaFoldDB" id="A0A086JD98"/>
<dbReference type="EMBL" id="AEYI02002097">
    <property type="protein sequence ID" value="KFG30116.1"/>
    <property type="molecule type" value="Genomic_DNA"/>
</dbReference>
<dbReference type="PROSITE" id="PS01152">
    <property type="entry name" value="HESB"/>
    <property type="match status" value="1"/>
</dbReference>
<dbReference type="Pfam" id="PF01521">
    <property type="entry name" value="Fe-S_biosyn"/>
    <property type="match status" value="1"/>
</dbReference>
<dbReference type="SUPFAM" id="SSF89360">
    <property type="entry name" value="HesB-like domain"/>
    <property type="match status" value="1"/>
</dbReference>